<feature type="domain" description="Tf2-1-like SH3-like" evidence="1">
    <location>
        <begin position="1"/>
        <end position="25"/>
    </location>
</feature>
<protein>
    <recommendedName>
        <fullName evidence="1">Tf2-1-like SH3-like domain-containing protein</fullName>
    </recommendedName>
</protein>
<organism evidence="2 3">
    <name type="scientific">Dendrobium catenatum</name>
    <dbReference type="NCBI Taxonomy" id="906689"/>
    <lineage>
        <taxon>Eukaryota</taxon>
        <taxon>Viridiplantae</taxon>
        <taxon>Streptophyta</taxon>
        <taxon>Embryophyta</taxon>
        <taxon>Tracheophyta</taxon>
        <taxon>Spermatophyta</taxon>
        <taxon>Magnoliopsida</taxon>
        <taxon>Liliopsida</taxon>
        <taxon>Asparagales</taxon>
        <taxon>Orchidaceae</taxon>
        <taxon>Epidendroideae</taxon>
        <taxon>Malaxideae</taxon>
        <taxon>Dendrobiinae</taxon>
        <taxon>Dendrobium</taxon>
    </lineage>
</organism>
<dbReference type="Pfam" id="PF24626">
    <property type="entry name" value="SH3_Tf2-1"/>
    <property type="match status" value="1"/>
</dbReference>
<accession>A0A2I0WVL7</accession>
<reference evidence="2 3" key="2">
    <citation type="journal article" date="2017" name="Nature">
        <title>The Apostasia genome and the evolution of orchids.</title>
        <authorList>
            <person name="Zhang G.Q."/>
            <person name="Liu K.W."/>
            <person name="Li Z."/>
            <person name="Lohaus R."/>
            <person name="Hsiao Y.Y."/>
            <person name="Niu S.C."/>
            <person name="Wang J.Y."/>
            <person name="Lin Y.C."/>
            <person name="Xu Q."/>
            <person name="Chen L.J."/>
            <person name="Yoshida K."/>
            <person name="Fujiwara S."/>
            <person name="Wang Z.W."/>
            <person name="Zhang Y.Q."/>
            <person name="Mitsuda N."/>
            <person name="Wang M."/>
            <person name="Liu G.H."/>
            <person name="Pecoraro L."/>
            <person name="Huang H.X."/>
            <person name="Xiao X.J."/>
            <person name="Lin M."/>
            <person name="Wu X.Y."/>
            <person name="Wu W.L."/>
            <person name="Chen Y.Y."/>
            <person name="Chang S.B."/>
            <person name="Sakamoto S."/>
            <person name="Ohme-Takagi M."/>
            <person name="Yagi M."/>
            <person name="Zeng S.J."/>
            <person name="Shen C.Y."/>
            <person name="Yeh C.M."/>
            <person name="Luo Y.B."/>
            <person name="Tsai W.C."/>
            <person name="Van de Peer Y."/>
            <person name="Liu Z.J."/>
        </authorList>
    </citation>
    <scope>NUCLEOTIDE SEQUENCE [LARGE SCALE GENOMIC DNA]</scope>
    <source>
        <tissue evidence="2">The whole plant</tissue>
    </source>
</reference>
<reference evidence="2 3" key="1">
    <citation type="journal article" date="2016" name="Sci. Rep.">
        <title>The Dendrobium catenatum Lindl. genome sequence provides insights into polysaccharide synthase, floral development and adaptive evolution.</title>
        <authorList>
            <person name="Zhang G.Q."/>
            <person name="Xu Q."/>
            <person name="Bian C."/>
            <person name="Tsai W.C."/>
            <person name="Yeh C.M."/>
            <person name="Liu K.W."/>
            <person name="Yoshida K."/>
            <person name="Zhang L.S."/>
            <person name="Chang S.B."/>
            <person name="Chen F."/>
            <person name="Shi Y."/>
            <person name="Su Y.Y."/>
            <person name="Zhang Y.Q."/>
            <person name="Chen L.J."/>
            <person name="Yin Y."/>
            <person name="Lin M."/>
            <person name="Huang H."/>
            <person name="Deng H."/>
            <person name="Wang Z.W."/>
            <person name="Zhu S.L."/>
            <person name="Zhao X."/>
            <person name="Deng C."/>
            <person name="Niu S.C."/>
            <person name="Huang J."/>
            <person name="Wang M."/>
            <person name="Liu G.H."/>
            <person name="Yang H.J."/>
            <person name="Xiao X.J."/>
            <person name="Hsiao Y.Y."/>
            <person name="Wu W.L."/>
            <person name="Chen Y.Y."/>
            <person name="Mitsuda N."/>
            <person name="Ohme-Takagi M."/>
            <person name="Luo Y.B."/>
            <person name="Van de Peer Y."/>
            <person name="Liu Z.J."/>
        </authorList>
    </citation>
    <scope>NUCLEOTIDE SEQUENCE [LARGE SCALE GENOMIC DNA]</scope>
    <source>
        <tissue evidence="2">The whole plant</tissue>
    </source>
</reference>
<dbReference type="AlphaFoldDB" id="A0A2I0WVL7"/>
<evidence type="ECO:0000313" key="2">
    <source>
        <dbReference type="EMBL" id="PKU79691.1"/>
    </source>
</evidence>
<name>A0A2I0WVL7_9ASPA</name>
<gene>
    <name evidence="2" type="ORF">MA16_Dca010919</name>
</gene>
<evidence type="ECO:0000313" key="3">
    <source>
        <dbReference type="Proteomes" id="UP000233837"/>
    </source>
</evidence>
<keyword evidence="3" id="KW-1185">Reference proteome</keyword>
<proteinExistence type="predicted"/>
<evidence type="ECO:0000259" key="1">
    <source>
        <dbReference type="Pfam" id="PF24626"/>
    </source>
</evidence>
<dbReference type="EMBL" id="KZ502422">
    <property type="protein sequence ID" value="PKU79691.1"/>
    <property type="molecule type" value="Genomic_DNA"/>
</dbReference>
<dbReference type="Proteomes" id="UP000233837">
    <property type="component" value="Unassembled WGS sequence"/>
</dbReference>
<dbReference type="InterPro" id="IPR056924">
    <property type="entry name" value="SH3_Tf2-1"/>
</dbReference>
<sequence length="53" mass="6089">MAYRLQLPPTTAIHPAFHVSQLRRVIGEHIPSSTIPPTLTEDMEVSTWRCCWN</sequence>